<accession>A0AAF0I541</accession>
<feature type="transmembrane region" description="Helical" evidence="6">
    <location>
        <begin position="135"/>
        <end position="157"/>
    </location>
</feature>
<dbReference type="PANTHER" id="PTHR32322:SF2">
    <property type="entry name" value="EAMA DOMAIN-CONTAINING PROTEIN"/>
    <property type="match status" value="1"/>
</dbReference>
<keyword evidence="4 6" id="KW-1133">Transmembrane helix</keyword>
<feature type="transmembrane region" description="Helical" evidence="6">
    <location>
        <begin position="83"/>
        <end position="100"/>
    </location>
</feature>
<organism evidence="8 9">
    <name type="scientific">Synoicihabitans lomoniglobus</name>
    <dbReference type="NCBI Taxonomy" id="2909285"/>
    <lineage>
        <taxon>Bacteria</taxon>
        <taxon>Pseudomonadati</taxon>
        <taxon>Verrucomicrobiota</taxon>
        <taxon>Opitutia</taxon>
        <taxon>Opitutales</taxon>
        <taxon>Opitutaceae</taxon>
        <taxon>Synoicihabitans</taxon>
    </lineage>
</organism>
<dbReference type="InterPro" id="IPR000620">
    <property type="entry name" value="EamA_dom"/>
</dbReference>
<dbReference type="PANTHER" id="PTHR32322">
    <property type="entry name" value="INNER MEMBRANE TRANSPORTER"/>
    <property type="match status" value="1"/>
</dbReference>
<gene>
    <name evidence="8" type="ORF">PXH66_09920</name>
</gene>
<dbReference type="RefSeq" id="WP_330931431.1">
    <property type="nucleotide sequence ID" value="NZ_CP119075.1"/>
</dbReference>
<comment type="subcellular location">
    <subcellularLocation>
        <location evidence="1">Membrane</location>
        <topology evidence="1">Multi-pass membrane protein</topology>
    </subcellularLocation>
</comment>
<dbReference type="InterPro" id="IPR050638">
    <property type="entry name" value="AA-Vitamin_Transporters"/>
</dbReference>
<proteinExistence type="inferred from homology"/>
<dbReference type="GO" id="GO:0016020">
    <property type="term" value="C:membrane"/>
    <property type="evidence" value="ECO:0007669"/>
    <property type="project" value="UniProtKB-SubCell"/>
</dbReference>
<evidence type="ECO:0000256" key="6">
    <source>
        <dbReference type="SAM" id="Phobius"/>
    </source>
</evidence>
<keyword evidence="5 6" id="KW-0472">Membrane</keyword>
<feature type="transmembrane region" description="Helical" evidence="6">
    <location>
        <begin position="234"/>
        <end position="253"/>
    </location>
</feature>
<evidence type="ECO:0000256" key="3">
    <source>
        <dbReference type="ARBA" id="ARBA00022692"/>
    </source>
</evidence>
<evidence type="ECO:0000256" key="1">
    <source>
        <dbReference type="ARBA" id="ARBA00004141"/>
    </source>
</evidence>
<feature type="transmembrane region" description="Helical" evidence="6">
    <location>
        <begin position="58"/>
        <end position="77"/>
    </location>
</feature>
<feature type="domain" description="EamA" evidence="7">
    <location>
        <begin position="139"/>
        <end position="276"/>
    </location>
</feature>
<dbReference type="AlphaFoldDB" id="A0AAF0I541"/>
<dbReference type="Proteomes" id="UP001218638">
    <property type="component" value="Chromosome"/>
</dbReference>
<evidence type="ECO:0000256" key="5">
    <source>
        <dbReference type="ARBA" id="ARBA00023136"/>
    </source>
</evidence>
<feature type="domain" description="EamA" evidence="7">
    <location>
        <begin position="3"/>
        <end position="125"/>
    </location>
</feature>
<dbReference type="SUPFAM" id="SSF103481">
    <property type="entry name" value="Multidrug resistance efflux transporter EmrE"/>
    <property type="match status" value="2"/>
</dbReference>
<evidence type="ECO:0000256" key="4">
    <source>
        <dbReference type="ARBA" id="ARBA00022989"/>
    </source>
</evidence>
<dbReference type="Pfam" id="PF00892">
    <property type="entry name" value="EamA"/>
    <property type="match status" value="2"/>
</dbReference>
<comment type="similarity">
    <text evidence="2">Belongs to the EamA transporter family.</text>
</comment>
<evidence type="ECO:0000259" key="7">
    <source>
        <dbReference type="Pfam" id="PF00892"/>
    </source>
</evidence>
<evidence type="ECO:0000313" key="8">
    <source>
        <dbReference type="EMBL" id="WED67168.1"/>
    </source>
</evidence>
<reference evidence="8" key="1">
    <citation type="submission" date="2023-03" db="EMBL/GenBank/DDBJ databases">
        <title>Lomoglobus Profundus gen. nov., sp. nov., a novel member of the phylum Verrucomicrobia, isolated from deep-marine sediment of South China Sea.</title>
        <authorList>
            <person name="Ahmad T."/>
            <person name="Ishaq S.E."/>
            <person name="Wang F."/>
        </authorList>
    </citation>
    <scope>NUCLEOTIDE SEQUENCE</scope>
    <source>
        <strain evidence="8">LMO-M01</strain>
    </source>
</reference>
<feature type="transmembrane region" description="Helical" evidence="6">
    <location>
        <begin position="169"/>
        <end position="191"/>
    </location>
</feature>
<sequence length="283" mass="30890">MPYLIAVSLLWAFSFGMIKVGLSDLDSTAVAMVRLTFALIVFLPFFRPRQTPRVAATRFMAIGAVQFGLMYAFYIAAFRYLQAYEVAMFTIFTPIYVVLFDGALERRLDRRALGAAALALVGAGILKWRSGISDAGLVGFFLMQGSNLCFAVGQIAYQRTRRRWHKLTDAALFGWLYLGAIAAAGIISLAITDWTTFRPSREQWGALVYLGVLASGLGFFGWNVGATKVNAGTLAVFNNLKIPLAVGVALLAFGESADLLRLSLSLALMLIALYLTERQPGSV</sequence>
<name>A0AAF0I541_9BACT</name>
<protein>
    <submittedName>
        <fullName evidence="8">EamA family transporter</fullName>
    </submittedName>
</protein>
<dbReference type="KEGG" id="slom:PXH66_09920"/>
<dbReference type="EMBL" id="CP119075">
    <property type="protein sequence ID" value="WED67168.1"/>
    <property type="molecule type" value="Genomic_DNA"/>
</dbReference>
<evidence type="ECO:0000256" key="2">
    <source>
        <dbReference type="ARBA" id="ARBA00007362"/>
    </source>
</evidence>
<evidence type="ECO:0000313" key="9">
    <source>
        <dbReference type="Proteomes" id="UP001218638"/>
    </source>
</evidence>
<dbReference type="InterPro" id="IPR037185">
    <property type="entry name" value="EmrE-like"/>
</dbReference>
<keyword evidence="9" id="KW-1185">Reference proteome</keyword>
<feature type="transmembrane region" description="Helical" evidence="6">
    <location>
        <begin position="259"/>
        <end position="276"/>
    </location>
</feature>
<feature type="transmembrane region" description="Helical" evidence="6">
    <location>
        <begin position="203"/>
        <end position="222"/>
    </location>
</feature>
<feature type="transmembrane region" description="Helical" evidence="6">
    <location>
        <begin position="112"/>
        <end position="129"/>
    </location>
</feature>
<feature type="transmembrane region" description="Helical" evidence="6">
    <location>
        <begin position="28"/>
        <end position="46"/>
    </location>
</feature>
<keyword evidence="3 6" id="KW-0812">Transmembrane</keyword>